<dbReference type="NCBIfam" id="TIGR00044">
    <property type="entry name" value="YggS family pyridoxal phosphate-dependent enzyme"/>
    <property type="match status" value="1"/>
</dbReference>
<dbReference type="Gene3D" id="3.20.20.10">
    <property type="entry name" value="Alanine racemase"/>
    <property type="match status" value="1"/>
</dbReference>
<accession>A0A261FQT7</accession>
<name>A0A261FQT7_9BIFI</name>
<dbReference type="HAMAP" id="MF_02087">
    <property type="entry name" value="PLP_homeostasis"/>
    <property type="match status" value="1"/>
</dbReference>
<dbReference type="PANTHER" id="PTHR10146:SF14">
    <property type="entry name" value="PYRIDOXAL PHOSPHATE HOMEOSTASIS PROTEIN"/>
    <property type="match status" value="1"/>
</dbReference>
<feature type="domain" description="Alanine racemase N-terminal" evidence="4">
    <location>
        <begin position="47"/>
        <end position="290"/>
    </location>
</feature>
<feature type="modified residue" description="N6-(pyridoxal phosphate)lysine" evidence="2">
    <location>
        <position position="55"/>
    </location>
</feature>
<dbReference type="InterPro" id="IPR029066">
    <property type="entry name" value="PLP-binding_barrel"/>
</dbReference>
<dbReference type="CDD" id="cd00635">
    <property type="entry name" value="PLPDE_III_YBL036c_like"/>
    <property type="match status" value="1"/>
</dbReference>
<sequence length="293" mass="30428">MTAYMDHKDLANEVIDEARAREIADGVHKVLDGIAQAEAAAGREAGSVKLLAATKTRDVGEILAALDAGVRMIGENRPQEVVVKAPGLTRLLGERGFSLGVGGDIASAGAAEAEATGVAADSAAHASAGAQGHIPFHLIGQLQANKIGKVLPVVNTIESVDSIELAEKIARRATMHGVTVGVLLEVNESGEESKSGCAPSHAIDLAKRIGAMGGLELQGLMTIGAHVDDERVIREGFAHLRRTRDQILASGATGTEHCKELSMGMTQDMAYAIEEGSTIVRVGTAIFGARAFI</sequence>
<dbReference type="EMBL" id="RZUH01000003">
    <property type="protein sequence ID" value="KAA8828526.1"/>
    <property type="molecule type" value="Genomic_DNA"/>
</dbReference>
<evidence type="ECO:0000313" key="5">
    <source>
        <dbReference type="EMBL" id="KAA8828526.1"/>
    </source>
</evidence>
<comment type="function">
    <text evidence="2">Pyridoxal 5'-phosphate (PLP)-binding protein, which is involved in PLP homeostasis.</text>
</comment>
<dbReference type="GO" id="GO:0030170">
    <property type="term" value="F:pyridoxal phosphate binding"/>
    <property type="evidence" value="ECO:0007669"/>
    <property type="project" value="UniProtKB-UniRule"/>
</dbReference>
<dbReference type="SUPFAM" id="SSF51419">
    <property type="entry name" value="PLP-binding barrel"/>
    <property type="match status" value="1"/>
</dbReference>
<evidence type="ECO:0000259" key="4">
    <source>
        <dbReference type="Pfam" id="PF01168"/>
    </source>
</evidence>
<organism evidence="6 7">
    <name type="scientific">Bifidobacterium myosotis</name>
    <dbReference type="NCBI Taxonomy" id="1630166"/>
    <lineage>
        <taxon>Bacteria</taxon>
        <taxon>Bacillati</taxon>
        <taxon>Actinomycetota</taxon>
        <taxon>Actinomycetes</taxon>
        <taxon>Bifidobacteriales</taxon>
        <taxon>Bifidobacteriaceae</taxon>
        <taxon>Bifidobacterium</taxon>
    </lineage>
</organism>
<evidence type="ECO:0000256" key="2">
    <source>
        <dbReference type="HAMAP-Rule" id="MF_02087"/>
    </source>
</evidence>
<dbReference type="InterPro" id="IPR011078">
    <property type="entry name" value="PyrdxlP_homeostasis"/>
</dbReference>
<dbReference type="Pfam" id="PF01168">
    <property type="entry name" value="Ala_racemase_N"/>
    <property type="match status" value="1"/>
</dbReference>
<dbReference type="Proteomes" id="UP000216871">
    <property type="component" value="Unassembled WGS sequence"/>
</dbReference>
<keyword evidence="7" id="KW-1185">Reference proteome</keyword>
<dbReference type="AlphaFoldDB" id="A0A261FQT7"/>
<protein>
    <recommendedName>
        <fullName evidence="2">Pyridoxal phosphate homeostasis protein</fullName>
        <shortName evidence="2">PLP homeostasis protein</shortName>
    </recommendedName>
</protein>
<dbReference type="OrthoDB" id="9804072at2"/>
<gene>
    <name evidence="6" type="ORF">BMYO_0056</name>
    <name evidence="5" type="ORF">EMO91_05120</name>
</gene>
<keyword evidence="1 2" id="KW-0663">Pyridoxal phosphate</keyword>
<evidence type="ECO:0000313" key="6">
    <source>
        <dbReference type="EMBL" id="OZG61542.1"/>
    </source>
</evidence>
<proteinExistence type="inferred from homology"/>
<dbReference type="InterPro" id="IPR001608">
    <property type="entry name" value="Ala_racemase_N"/>
</dbReference>
<dbReference type="EMBL" id="MWWW01000002">
    <property type="protein sequence ID" value="OZG61542.1"/>
    <property type="molecule type" value="Genomic_DNA"/>
</dbReference>
<evidence type="ECO:0000256" key="3">
    <source>
        <dbReference type="RuleBase" id="RU004514"/>
    </source>
</evidence>
<dbReference type="PANTHER" id="PTHR10146">
    <property type="entry name" value="PROLINE SYNTHETASE CO-TRANSCRIBED BACTERIAL HOMOLOG PROTEIN"/>
    <property type="match status" value="1"/>
</dbReference>
<evidence type="ECO:0000256" key="1">
    <source>
        <dbReference type="ARBA" id="ARBA00022898"/>
    </source>
</evidence>
<dbReference type="RefSeq" id="WP_094666621.1">
    <property type="nucleotide sequence ID" value="NZ_MWWW01000002.1"/>
</dbReference>
<reference evidence="5 8" key="2">
    <citation type="journal article" date="2019" name="Syst. Appl. Microbiol.">
        <title>Characterization of Bifidobacterium species in feaces of the Egyptian fruit bat: Description of B. vespertilionis sp. nov. and B. rousetti sp. nov.</title>
        <authorList>
            <person name="Modesto M."/>
            <person name="Satti M."/>
            <person name="Watanabe K."/>
            <person name="Puglisi E."/>
            <person name="Morelli L."/>
            <person name="Huang C.-H."/>
            <person name="Liou J.-S."/>
            <person name="Miyashita M."/>
            <person name="Tamura T."/>
            <person name="Saito S."/>
            <person name="Mori K."/>
            <person name="Huang L."/>
            <person name="Sciavilla P."/>
            <person name="Sandri C."/>
            <person name="Spiezio C."/>
            <person name="Vitali F."/>
            <person name="Cavalieri D."/>
            <person name="Perpetuini G."/>
            <person name="Tofalo R."/>
            <person name="Bonetti A."/>
            <person name="Arita M."/>
            <person name="Mattarelli P."/>
        </authorList>
    </citation>
    <scope>NUCLEOTIDE SEQUENCE [LARGE SCALE GENOMIC DNA]</scope>
    <source>
        <strain evidence="5 8">RST17</strain>
    </source>
</reference>
<dbReference type="Proteomes" id="UP000410049">
    <property type="component" value="Unassembled WGS sequence"/>
</dbReference>
<comment type="caution">
    <text evidence="6">The sequence shown here is derived from an EMBL/GenBank/DDBJ whole genome shotgun (WGS) entry which is preliminary data.</text>
</comment>
<evidence type="ECO:0000313" key="8">
    <source>
        <dbReference type="Proteomes" id="UP000410049"/>
    </source>
</evidence>
<comment type="similarity">
    <text evidence="2 3">Belongs to the pyridoxal phosphate-binding protein YggS/PROSC family.</text>
</comment>
<reference evidence="6 7" key="1">
    <citation type="journal article" date="2017" name="BMC Genomics">
        <title>Comparative genomic and phylogenomic analyses of the Bifidobacteriaceae family.</title>
        <authorList>
            <person name="Lugli G.A."/>
            <person name="Milani C."/>
            <person name="Turroni F."/>
            <person name="Duranti S."/>
            <person name="Mancabelli L."/>
            <person name="Mangifesta M."/>
            <person name="Ferrario C."/>
            <person name="Modesto M."/>
            <person name="Mattarelli P."/>
            <person name="Jiri K."/>
            <person name="van Sinderen D."/>
            <person name="Ventura M."/>
        </authorList>
    </citation>
    <scope>NUCLEOTIDE SEQUENCE [LARGE SCALE GENOMIC DNA]</scope>
    <source>
        <strain evidence="6 7">DSM 100196</strain>
    </source>
</reference>
<evidence type="ECO:0000313" key="7">
    <source>
        <dbReference type="Proteomes" id="UP000216871"/>
    </source>
</evidence>